<proteinExistence type="predicted"/>
<dbReference type="OrthoDB" id="7204892at2"/>
<comment type="caution">
    <text evidence="1">The sequence shown here is derived from an EMBL/GenBank/DDBJ whole genome shotgun (WGS) entry which is preliminary data.</text>
</comment>
<dbReference type="EMBL" id="SACO01000015">
    <property type="protein sequence ID" value="RVU03460.1"/>
    <property type="molecule type" value="Genomic_DNA"/>
</dbReference>
<evidence type="ECO:0000313" key="2">
    <source>
        <dbReference type="Proteomes" id="UP000282837"/>
    </source>
</evidence>
<reference evidence="1 2" key="1">
    <citation type="submission" date="2019-01" db="EMBL/GenBank/DDBJ databases">
        <authorList>
            <person name="Chen W.-M."/>
        </authorList>
    </citation>
    <scope>NUCLEOTIDE SEQUENCE [LARGE SCALE GENOMIC DNA]</scope>
    <source>
        <strain evidence="1 2">FSY-9</strain>
    </source>
</reference>
<dbReference type="Proteomes" id="UP000282837">
    <property type="component" value="Unassembled WGS sequence"/>
</dbReference>
<dbReference type="AlphaFoldDB" id="A0A3S2Y4R4"/>
<protein>
    <submittedName>
        <fullName evidence="1">Uncharacterized protein</fullName>
    </submittedName>
</protein>
<keyword evidence="2" id="KW-1185">Reference proteome</keyword>
<organism evidence="1 2">
    <name type="scientific">Novosphingobium umbonatum</name>
    <dbReference type="NCBI Taxonomy" id="1908524"/>
    <lineage>
        <taxon>Bacteria</taxon>
        <taxon>Pseudomonadati</taxon>
        <taxon>Pseudomonadota</taxon>
        <taxon>Alphaproteobacteria</taxon>
        <taxon>Sphingomonadales</taxon>
        <taxon>Sphingomonadaceae</taxon>
        <taxon>Novosphingobium</taxon>
    </lineage>
</organism>
<accession>A0A3S2Y4R4</accession>
<name>A0A3S2Y4R4_9SPHN</name>
<gene>
    <name evidence="1" type="ORF">EOE18_16060</name>
</gene>
<sequence length="126" mass="13273">MWQCSSVLRVLVLALLFAALLGLVGQEAAFAQMNFKAAQDQQEQMDPDCAKAMGITLQTSADSQPCHGLTPECIAKMGCAIPLAVLPPLAVEPVRYAGVGLLHPAPAIPLADRSFGPEPEPPTHLS</sequence>
<evidence type="ECO:0000313" key="1">
    <source>
        <dbReference type="EMBL" id="RVU03460.1"/>
    </source>
</evidence>